<gene>
    <name evidence="2" type="ORF">BDQ94DRAFT_152202</name>
</gene>
<feature type="region of interest" description="Disordered" evidence="1">
    <location>
        <begin position="1"/>
        <end position="70"/>
    </location>
</feature>
<evidence type="ECO:0000313" key="2">
    <source>
        <dbReference type="EMBL" id="RDH28351.1"/>
    </source>
</evidence>
<reference evidence="2 3" key="1">
    <citation type="submission" date="2018-07" db="EMBL/GenBank/DDBJ databases">
        <title>The genomes of Aspergillus section Nigri reveals drivers in fungal speciation.</title>
        <authorList>
            <consortium name="DOE Joint Genome Institute"/>
            <person name="Vesth T.C."/>
            <person name="Nybo J."/>
            <person name="Theobald S."/>
            <person name="Brandl J."/>
            <person name="Frisvad J.C."/>
            <person name="Nielsen K.F."/>
            <person name="Lyhne E.K."/>
            <person name="Kogle M.E."/>
            <person name="Kuo A."/>
            <person name="Riley R."/>
            <person name="Clum A."/>
            <person name="Nolan M."/>
            <person name="Lipzen A."/>
            <person name="Salamov A."/>
            <person name="Henrissat B."/>
            <person name="Wiebenga A."/>
            <person name="De vries R.P."/>
            <person name="Grigoriev I.V."/>
            <person name="Mortensen U.H."/>
            <person name="Andersen M.R."/>
            <person name="Baker S.E."/>
        </authorList>
    </citation>
    <scope>NUCLEOTIDE SEQUENCE [LARGE SCALE GENOMIC DNA]</scope>
    <source>
        <strain evidence="2 3">CBS 139.54b</strain>
    </source>
</reference>
<protein>
    <submittedName>
        <fullName evidence="2">Uncharacterized protein</fullName>
    </submittedName>
</protein>
<dbReference type="RefSeq" id="XP_026621373.1">
    <property type="nucleotide sequence ID" value="XM_026767919.1"/>
</dbReference>
<name>A0A3F3PN34_9EURO</name>
<proteinExistence type="predicted"/>
<accession>A0A3F3PN34</accession>
<dbReference type="GeneID" id="38136275"/>
<organism evidence="2 3">
    <name type="scientific">Aspergillus welwitschiae</name>
    <dbReference type="NCBI Taxonomy" id="1341132"/>
    <lineage>
        <taxon>Eukaryota</taxon>
        <taxon>Fungi</taxon>
        <taxon>Dikarya</taxon>
        <taxon>Ascomycota</taxon>
        <taxon>Pezizomycotina</taxon>
        <taxon>Eurotiomycetes</taxon>
        <taxon>Eurotiomycetidae</taxon>
        <taxon>Eurotiales</taxon>
        <taxon>Aspergillaceae</taxon>
        <taxon>Aspergillus</taxon>
        <taxon>Aspergillus subgen. Circumdati</taxon>
    </lineage>
</organism>
<feature type="compositionally biased region" description="Basic residues" evidence="1">
    <location>
        <begin position="49"/>
        <end position="61"/>
    </location>
</feature>
<sequence>MGVIPWGGETKEGKGRQRVSRKVDNGELAERSKGTETRARERERERERKSRNRNRDRHRNQTRPSVRVSS</sequence>
<keyword evidence="3" id="KW-1185">Reference proteome</keyword>
<feature type="compositionally biased region" description="Basic and acidic residues" evidence="1">
    <location>
        <begin position="9"/>
        <end position="48"/>
    </location>
</feature>
<dbReference type="Proteomes" id="UP000253729">
    <property type="component" value="Unassembled WGS sequence"/>
</dbReference>
<evidence type="ECO:0000256" key="1">
    <source>
        <dbReference type="SAM" id="MobiDB-lite"/>
    </source>
</evidence>
<dbReference type="EMBL" id="KZ852077">
    <property type="protein sequence ID" value="RDH28351.1"/>
    <property type="molecule type" value="Genomic_DNA"/>
</dbReference>
<evidence type="ECO:0000313" key="3">
    <source>
        <dbReference type="Proteomes" id="UP000253729"/>
    </source>
</evidence>
<dbReference type="AlphaFoldDB" id="A0A3F3PN34"/>